<keyword evidence="2" id="KW-1185">Reference proteome</keyword>
<dbReference type="AlphaFoldDB" id="A0A0L6VAA9"/>
<dbReference type="EMBL" id="LAVV01007003">
    <property type="protein sequence ID" value="KNZ57472.1"/>
    <property type="molecule type" value="Genomic_DNA"/>
</dbReference>
<dbReference type="VEuPathDB" id="FungiDB:VP01_214g5"/>
<evidence type="ECO:0000313" key="2">
    <source>
        <dbReference type="Proteomes" id="UP000037035"/>
    </source>
</evidence>
<gene>
    <name evidence="1" type="ORF">VP01_214g5</name>
</gene>
<proteinExistence type="predicted"/>
<protein>
    <submittedName>
        <fullName evidence="1">Uncharacterized protein</fullName>
    </submittedName>
</protein>
<evidence type="ECO:0000313" key="1">
    <source>
        <dbReference type="EMBL" id="KNZ57472.1"/>
    </source>
</evidence>
<reference evidence="1 2" key="1">
    <citation type="submission" date="2015-08" db="EMBL/GenBank/DDBJ databases">
        <title>Next Generation Sequencing and Analysis of the Genome of Puccinia sorghi L Schw, the Causal Agent of Maize Common Rust.</title>
        <authorList>
            <person name="Rochi L."/>
            <person name="Burguener G."/>
            <person name="Darino M."/>
            <person name="Turjanski A."/>
            <person name="Kreff E."/>
            <person name="Dieguez M.J."/>
            <person name="Sacco F."/>
        </authorList>
    </citation>
    <scope>NUCLEOTIDE SEQUENCE [LARGE SCALE GENOMIC DNA]</scope>
    <source>
        <strain evidence="1 2">RO10H11247</strain>
    </source>
</reference>
<name>A0A0L6VAA9_9BASI</name>
<accession>A0A0L6VAA9</accession>
<sequence>MESESETETERCQQNNLRLSRRRAEHEIEDGLDLVEETTYRSQVRKIVEIKNDNLKFEGGQFNNFLMWYKKMVDAWGATKGDKFMQIDRFVIGEDLKEQLEMMDGYEARDWDKLKASMKEAWN</sequence>
<dbReference type="Proteomes" id="UP000037035">
    <property type="component" value="Unassembled WGS sequence"/>
</dbReference>
<organism evidence="1 2">
    <name type="scientific">Puccinia sorghi</name>
    <dbReference type="NCBI Taxonomy" id="27349"/>
    <lineage>
        <taxon>Eukaryota</taxon>
        <taxon>Fungi</taxon>
        <taxon>Dikarya</taxon>
        <taxon>Basidiomycota</taxon>
        <taxon>Pucciniomycotina</taxon>
        <taxon>Pucciniomycetes</taxon>
        <taxon>Pucciniales</taxon>
        <taxon>Pucciniaceae</taxon>
        <taxon>Puccinia</taxon>
    </lineage>
</organism>
<comment type="caution">
    <text evidence="1">The sequence shown here is derived from an EMBL/GenBank/DDBJ whole genome shotgun (WGS) entry which is preliminary data.</text>
</comment>
<dbReference type="OrthoDB" id="2507581at2759"/>